<organism evidence="1 2">
    <name type="scientific">Gnathostoma spinigerum</name>
    <dbReference type="NCBI Taxonomy" id="75299"/>
    <lineage>
        <taxon>Eukaryota</taxon>
        <taxon>Metazoa</taxon>
        <taxon>Ecdysozoa</taxon>
        <taxon>Nematoda</taxon>
        <taxon>Chromadorea</taxon>
        <taxon>Rhabditida</taxon>
        <taxon>Spirurina</taxon>
        <taxon>Gnathostomatomorpha</taxon>
        <taxon>Gnathostomatoidea</taxon>
        <taxon>Gnathostomatidae</taxon>
        <taxon>Gnathostoma</taxon>
    </lineage>
</organism>
<protein>
    <submittedName>
        <fullName evidence="1">Uncharacterized protein</fullName>
    </submittedName>
</protein>
<dbReference type="AlphaFoldDB" id="A0ABD6EYN0"/>
<name>A0ABD6EYN0_9BILA</name>
<comment type="caution">
    <text evidence="1">The sequence shown here is derived from an EMBL/GenBank/DDBJ whole genome shotgun (WGS) entry which is preliminary data.</text>
</comment>
<reference evidence="1 2" key="1">
    <citation type="submission" date="2024-08" db="EMBL/GenBank/DDBJ databases">
        <title>Gnathostoma spinigerum genome.</title>
        <authorList>
            <person name="Gonzalez-Bertolin B."/>
            <person name="Monzon S."/>
            <person name="Zaballos A."/>
            <person name="Jimenez P."/>
            <person name="Dekumyoy P."/>
            <person name="Varona S."/>
            <person name="Cuesta I."/>
            <person name="Sumanam S."/>
            <person name="Adisakwattana P."/>
            <person name="Gasser R.B."/>
            <person name="Hernandez-Gonzalez A."/>
            <person name="Young N.D."/>
            <person name="Perteguer M.J."/>
        </authorList>
    </citation>
    <scope>NUCLEOTIDE SEQUENCE [LARGE SCALE GENOMIC DNA]</scope>
    <source>
        <strain evidence="1">AL3</strain>
        <tissue evidence="1">Liver</tissue>
    </source>
</reference>
<dbReference type="EMBL" id="JBGFUD010017775">
    <property type="protein sequence ID" value="MFH4984466.1"/>
    <property type="molecule type" value="Genomic_DNA"/>
</dbReference>
<dbReference type="Proteomes" id="UP001608902">
    <property type="component" value="Unassembled WGS sequence"/>
</dbReference>
<accession>A0ABD6EYN0</accession>
<evidence type="ECO:0000313" key="2">
    <source>
        <dbReference type="Proteomes" id="UP001608902"/>
    </source>
</evidence>
<evidence type="ECO:0000313" key="1">
    <source>
        <dbReference type="EMBL" id="MFH4984466.1"/>
    </source>
</evidence>
<keyword evidence="2" id="KW-1185">Reference proteome</keyword>
<proteinExistence type="predicted"/>
<gene>
    <name evidence="1" type="ORF">AB6A40_011175</name>
</gene>
<sequence>MKYLEGTSFSSYNGLGELIESVSSRTFKNVVTDVVPLTAMETALMRGDVNVLDVGCGRGFQMIELGMKTYS</sequence>